<dbReference type="AlphaFoldDB" id="A0A367EI96"/>
<dbReference type="RefSeq" id="WP_147266825.1">
    <property type="nucleotide sequence ID" value="NZ_QOIN01000054.1"/>
</dbReference>
<name>A0A367EI96_9ACTN</name>
<organism evidence="1 2">
    <name type="scientific">Streptomyces diacarni</name>
    <dbReference type="NCBI Taxonomy" id="2800381"/>
    <lineage>
        <taxon>Bacteria</taxon>
        <taxon>Bacillati</taxon>
        <taxon>Actinomycetota</taxon>
        <taxon>Actinomycetes</taxon>
        <taxon>Kitasatosporales</taxon>
        <taxon>Streptomycetaceae</taxon>
        <taxon>Streptomyces</taxon>
    </lineage>
</organism>
<feature type="non-terminal residue" evidence="1">
    <location>
        <position position="223"/>
    </location>
</feature>
<sequence length="223" mass="23786">MDLDEMFGEGWCVTLAPCPLTETLHLIGVADPVPYSEGPGQVAHLLQERQDRGAFVLGRDLPGGWTLTVECESWIGFDDELLRALAADRRTALGAYRDPDTKTATLAHDGAVLGRLDLSGGYFEGPSGGVDITHPIVTSLTAVGFDASDDCEPTGEADTAEPDGCLVLAVRVLSGVTLTAADFLGGVFNGSWVVDHGRVIRRHELSDAEWEFVRPLLPASLRG</sequence>
<evidence type="ECO:0000313" key="1">
    <source>
        <dbReference type="EMBL" id="RCG17761.1"/>
    </source>
</evidence>
<gene>
    <name evidence="1" type="ORF">DTL70_27270</name>
</gene>
<accession>A0A367EI96</accession>
<comment type="caution">
    <text evidence="1">The sequence shown here is derived from an EMBL/GenBank/DDBJ whole genome shotgun (WGS) entry which is preliminary data.</text>
</comment>
<protein>
    <submittedName>
        <fullName evidence="1">Uncharacterized protein</fullName>
    </submittedName>
</protein>
<dbReference type="EMBL" id="QOIN01000054">
    <property type="protein sequence ID" value="RCG17761.1"/>
    <property type="molecule type" value="Genomic_DNA"/>
</dbReference>
<reference evidence="1 2" key="1">
    <citation type="submission" date="2018-06" db="EMBL/GenBank/DDBJ databases">
        <title>Streptomyces reniochalinae sp. nov. and Streptomyces diacarnus sp. nov. from marine sponges.</title>
        <authorList>
            <person name="Li L."/>
        </authorList>
    </citation>
    <scope>NUCLEOTIDE SEQUENCE [LARGE SCALE GENOMIC DNA]</scope>
    <source>
        <strain evidence="1 2">LHW51701</strain>
    </source>
</reference>
<keyword evidence="2" id="KW-1185">Reference proteome</keyword>
<dbReference type="Pfam" id="PF20062">
    <property type="entry name" value="DUF6461"/>
    <property type="match status" value="1"/>
</dbReference>
<dbReference type="Proteomes" id="UP000252914">
    <property type="component" value="Unassembled WGS sequence"/>
</dbReference>
<proteinExistence type="predicted"/>
<dbReference type="InterPro" id="IPR045592">
    <property type="entry name" value="DUF6461"/>
</dbReference>
<evidence type="ECO:0000313" key="2">
    <source>
        <dbReference type="Proteomes" id="UP000252914"/>
    </source>
</evidence>